<evidence type="ECO:0000256" key="4">
    <source>
        <dbReference type="ARBA" id="ARBA00012815"/>
    </source>
</evidence>
<evidence type="ECO:0000256" key="1">
    <source>
        <dbReference type="ARBA" id="ARBA00004496"/>
    </source>
</evidence>
<dbReference type="PIRSF" id="PIRSF001549">
    <property type="entry name" value="His-tRNA_synth"/>
    <property type="match status" value="1"/>
</dbReference>
<keyword evidence="8" id="KW-0436">Ligase</keyword>
<evidence type="ECO:0000256" key="3">
    <source>
        <dbReference type="ARBA" id="ARBA00011738"/>
    </source>
</evidence>
<dbReference type="GO" id="GO:0005524">
    <property type="term" value="F:ATP binding"/>
    <property type="evidence" value="ECO:0007669"/>
    <property type="project" value="UniProtKB-KW"/>
</dbReference>
<comment type="function">
    <text evidence="14">Catalyzes the ATP-dependent ligation of histidine to the 3'-end of its cognate tRNA, via the formation of an aminoacyl-adenylate intermediate (His-AMP). Plays a role in axon guidance.</text>
</comment>
<comment type="subcellular location">
    <subcellularLocation>
        <location evidence="1">Cytoplasm</location>
    </subcellularLocation>
</comment>
<evidence type="ECO:0000259" key="19">
    <source>
        <dbReference type="PROSITE" id="PS51185"/>
    </source>
</evidence>
<dbReference type="GO" id="GO:0004821">
    <property type="term" value="F:histidine-tRNA ligase activity"/>
    <property type="evidence" value="ECO:0007669"/>
    <property type="project" value="UniProtKB-EC"/>
</dbReference>
<evidence type="ECO:0000313" key="21">
    <source>
        <dbReference type="Proteomes" id="UP000233080"/>
    </source>
</evidence>
<dbReference type="GO" id="GO:0005739">
    <property type="term" value="C:mitochondrion"/>
    <property type="evidence" value="ECO:0007669"/>
    <property type="project" value="TreeGrafter"/>
</dbReference>
<dbReference type="Gene3D" id="3.40.50.800">
    <property type="entry name" value="Anticodon-binding domain"/>
    <property type="match status" value="1"/>
</dbReference>
<dbReference type="SUPFAM" id="SSF47060">
    <property type="entry name" value="S15/NS1 RNA-binding domain"/>
    <property type="match status" value="1"/>
</dbReference>
<dbReference type="Pfam" id="PF00458">
    <property type="entry name" value="WHEP-TRS"/>
    <property type="match status" value="1"/>
</dbReference>
<dbReference type="InterPro" id="IPR045864">
    <property type="entry name" value="aa-tRNA-synth_II/BPL/LPL"/>
</dbReference>
<protein>
    <recommendedName>
        <fullName evidence="5">Histidine--tRNA ligase, cytoplasmic</fullName>
        <ecNumber evidence="4">6.1.1.21</ecNumber>
    </recommendedName>
    <alternativeName>
        <fullName evidence="13">Histidyl-tRNA synthetase</fullName>
    </alternativeName>
</protein>
<accession>A0A2K5JUN6</accession>
<dbReference type="GO" id="GO:0003723">
    <property type="term" value="F:RNA binding"/>
    <property type="evidence" value="ECO:0007669"/>
    <property type="project" value="TreeGrafter"/>
</dbReference>
<proteinExistence type="inferred from homology"/>
<feature type="binding site" evidence="16">
    <location>
        <position position="177"/>
    </location>
    <ligand>
        <name>L-histidine</name>
        <dbReference type="ChEBI" id="CHEBI:57595"/>
    </ligand>
</feature>
<dbReference type="CDD" id="cd00938">
    <property type="entry name" value="HisRS_RNA"/>
    <property type="match status" value="1"/>
</dbReference>
<dbReference type="SMART" id="SM00991">
    <property type="entry name" value="WHEP-TRS"/>
    <property type="match status" value="1"/>
</dbReference>
<dbReference type="Ensembl" id="ENSCANT00000055800.1">
    <property type="protein sequence ID" value="ENSCANP00000032576.1"/>
    <property type="gene ID" value="ENSCANG00000039898.1"/>
</dbReference>
<evidence type="ECO:0000256" key="8">
    <source>
        <dbReference type="ARBA" id="ARBA00022598"/>
    </source>
</evidence>
<dbReference type="PROSITE" id="PS00762">
    <property type="entry name" value="WHEP_TRS_1"/>
    <property type="match status" value="1"/>
</dbReference>
<dbReference type="PANTHER" id="PTHR11476">
    <property type="entry name" value="HISTIDYL-TRNA SYNTHETASE"/>
    <property type="match status" value="1"/>
</dbReference>
<feature type="binding site" evidence="16">
    <location>
        <position position="157"/>
    </location>
    <ligand>
        <name>L-histidine</name>
        <dbReference type="ChEBI" id="CHEBI:57595"/>
    </ligand>
</feature>
<comment type="similarity">
    <text evidence="2">Belongs to the class-II aminoacyl-tRNA synthetase family.</text>
</comment>
<dbReference type="CDD" id="cd00859">
    <property type="entry name" value="HisRS_anticodon"/>
    <property type="match status" value="1"/>
</dbReference>
<feature type="domain" description="Aminoacyl-transfer RNA synthetases class-II family profile" evidence="18">
    <location>
        <begin position="37"/>
        <end position="309"/>
    </location>
</feature>
<dbReference type="InterPro" id="IPR009068">
    <property type="entry name" value="uS15_NS1_RNA-bd_sf"/>
</dbReference>
<dbReference type="InterPro" id="IPR000738">
    <property type="entry name" value="WHEP-TRS_dom"/>
</dbReference>
<evidence type="ECO:0000256" key="9">
    <source>
        <dbReference type="ARBA" id="ARBA00022741"/>
    </source>
</evidence>
<keyword evidence="10" id="KW-0067">ATP-binding</keyword>
<dbReference type="Gene3D" id="1.10.287.10">
    <property type="entry name" value="S15/NS1, RNA-binding"/>
    <property type="match status" value="1"/>
</dbReference>
<dbReference type="Gene3D" id="3.30.930.10">
    <property type="entry name" value="Bira Bifunctional Protein, Domain 2"/>
    <property type="match status" value="2"/>
</dbReference>
<evidence type="ECO:0000256" key="7">
    <source>
        <dbReference type="ARBA" id="ARBA00022553"/>
    </source>
</evidence>
<dbReference type="PANTHER" id="PTHR11476:SF8">
    <property type="entry name" value="HISTIDINE--TRNA LIGASE, CYTOPLASMIC"/>
    <property type="match status" value="1"/>
</dbReference>
<evidence type="ECO:0000313" key="20">
    <source>
        <dbReference type="Ensembl" id="ENSCANP00000032576.1"/>
    </source>
</evidence>
<dbReference type="GO" id="GO:0032543">
    <property type="term" value="P:mitochondrial translation"/>
    <property type="evidence" value="ECO:0007669"/>
    <property type="project" value="TreeGrafter"/>
</dbReference>
<reference evidence="20" key="2">
    <citation type="submission" date="2025-09" db="UniProtKB">
        <authorList>
            <consortium name="Ensembl"/>
        </authorList>
    </citation>
    <scope>IDENTIFICATION</scope>
</reference>
<dbReference type="InterPro" id="IPR006195">
    <property type="entry name" value="aa-tRNA-synth_II"/>
</dbReference>
<evidence type="ECO:0000256" key="17">
    <source>
        <dbReference type="SAM" id="Coils"/>
    </source>
</evidence>
<evidence type="ECO:0000256" key="10">
    <source>
        <dbReference type="ARBA" id="ARBA00022840"/>
    </source>
</evidence>
<dbReference type="PROSITE" id="PS51185">
    <property type="entry name" value="WHEP_TRS_2"/>
    <property type="match status" value="1"/>
</dbReference>
<evidence type="ECO:0000256" key="6">
    <source>
        <dbReference type="ARBA" id="ARBA00022490"/>
    </source>
</evidence>
<evidence type="ECO:0000256" key="13">
    <source>
        <dbReference type="ARBA" id="ARBA00030619"/>
    </source>
</evidence>
<dbReference type="EC" id="6.1.1.21" evidence="4"/>
<evidence type="ECO:0000259" key="18">
    <source>
        <dbReference type="PROSITE" id="PS50862"/>
    </source>
</evidence>
<dbReference type="SUPFAM" id="SSF52954">
    <property type="entry name" value="Class II aaRS ABD-related"/>
    <property type="match status" value="1"/>
</dbReference>
<keyword evidence="6" id="KW-0963">Cytoplasm</keyword>
<keyword evidence="21" id="KW-1185">Reference proteome</keyword>
<feature type="domain" description="WHEP-TRS" evidence="19">
    <location>
        <begin position="3"/>
        <end position="59"/>
    </location>
</feature>
<sequence length="442" mass="50350">MAERAALEELVKLQGERVRGLKQQKASAELIEEEVGKLLKLKAQLGPDESKQKFVLKTPKGTRDYSPRQMAVREKVFDVIIRCFKRHGAEVIDTPVFELKETLMGKYGEDSKLIYDLKDQGGELLSLRYDLTVPFARYLAMNKLTNIKRYHIAKVYRRDNPAMTRGRYREFYQCDFDIAGNFDPMIPDAECLKIMCEILSSLQIGDFLVKVNDRRILDGMFAICGVSDSKFRTICSSVDKLDKVSWEEVKNEMAVLLQTPAQAGEEPLGVGSVAAGGRYDGLVGMFDPKGRKVPCVGLSIGVERIFSIVEQRLEALEEKVRTTETQVLVASAQKKLLEERLKLVSELWDAGIKAELLYKKNPKLLNQLQYCEEAGIPLVAIIGEQELKDGVIKLRSVTSREEQEDLKTAQNRDFNFYYGYFIDYYWQKWPDTTPFTYKALGA</sequence>
<name>A0A2K5JUN6_COLAP</name>
<keyword evidence="11" id="KW-0648">Protein biosynthesis</keyword>
<reference evidence="20" key="1">
    <citation type="submission" date="2025-08" db="UniProtKB">
        <authorList>
            <consortium name="Ensembl"/>
        </authorList>
    </citation>
    <scope>IDENTIFICATION</scope>
</reference>
<dbReference type="Pfam" id="PF13393">
    <property type="entry name" value="tRNA-synt_His"/>
    <property type="match status" value="1"/>
</dbReference>
<evidence type="ECO:0000256" key="16">
    <source>
        <dbReference type="PIRSR" id="PIRSR001549-1"/>
    </source>
</evidence>
<dbReference type="FunFam" id="1.10.287.10:FF:000008">
    <property type="entry name" value="histidine--tRNA ligase, cytoplasmic isoform X6"/>
    <property type="match status" value="1"/>
</dbReference>
<dbReference type="FunFam" id="3.30.930.10:FF:000237">
    <property type="entry name" value="Uncharacterized protein"/>
    <property type="match status" value="1"/>
</dbReference>
<dbReference type="SUPFAM" id="SSF55681">
    <property type="entry name" value="Class II aaRS and biotin synthetases"/>
    <property type="match status" value="1"/>
</dbReference>
<dbReference type="GO" id="GO:0006427">
    <property type="term" value="P:histidyl-tRNA aminoacylation"/>
    <property type="evidence" value="ECO:0007669"/>
    <property type="project" value="TreeGrafter"/>
</dbReference>
<evidence type="ECO:0000256" key="14">
    <source>
        <dbReference type="ARBA" id="ARBA00045426"/>
    </source>
</evidence>
<dbReference type="FunFam" id="3.40.50.800:FF:000008">
    <property type="entry name" value="histidine--tRNA ligase, cytoplasmic isoform X1"/>
    <property type="match status" value="1"/>
</dbReference>
<evidence type="ECO:0000256" key="12">
    <source>
        <dbReference type="ARBA" id="ARBA00023146"/>
    </source>
</evidence>
<keyword evidence="17" id="KW-0175">Coiled coil</keyword>
<comment type="subunit">
    <text evidence="3">Homodimer.</text>
</comment>
<keyword evidence="9" id="KW-0547">Nucleotide-binding</keyword>
<feature type="binding site" evidence="16">
    <location>
        <begin position="130"/>
        <end position="132"/>
    </location>
    <ligand>
        <name>L-histidine</name>
        <dbReference type="ChEBI" id="CHEBI:57595"/>
    </ligand>
</feature>
<dbReference type="CDD" id="cd00773">
    <property type="entry name" value="HisRS-like_core"/>
    <property type="match status" value="1"/>
</dbReference>
<evidence type="ECO:0000256" key="15">
    <source>
        <dbReference type="ARBA" id="ARBA00047639"/>
    </source>
</evidence>
<dbReference type="Pfam" id="PF03129">
    <property type="entry name" value="HGTP_anticodon"/>
    <property type="match status" value="1"/>
</dbReference>
<dbReference type="InterPro" id="IPR004154">
    <property type="entry name" value="Anticodon-bd"/>
</dbReference>
<evidence type="ECO:0000256" key="5">
    <source>
        <dbReference type="ARBA" id="ARBA00015302"/>
    </source>
</evidence>
<feature type="coiled-coil region" evidence="17">
    <location>
        <begin position="306"/>
        <end position="333"/>
    </location>
</feature>
<dbReference type="InterPro" id="IPR041715">
    <property type="entry name" value="HisRS-like_core"/>
</dbReference>
<comment type="catalytic activity">
    <reaction evidence="15">
        <text>tRNA(His) + L-histidine + ATP = L-histidyl-tRNA(His) + AMP + diphosphate + H(+)</text>
        <dbReference type="Rhea" id="RHEA:17313"/>
        <dbReference type="Rhea" id="RHEA-COMP:9665"/>
        <dbReference type="Rhea" id="RHEA-COMP:9689"/>
        <dbReference type="ChEBI" id="CHEBI:15378"/>
        <dbReference type="ChEBI" id="CHEBI:30616"/>
        <dbReference type="ChEBI" id="CHEBI:33019"/>
        <dbReference type="ChEBI" id="CHEBI:57595"/>
        <dbReference type="ChEBI" id="CHEBI:78442"/>
        <dbReference type="ChEBI" id="CHEBI:78527"/>
        <dbReference type="ChEBI" id="CHEBI:456215"/>
        <dbReference type="EC" id="6.1.1.21"/>
    </reaction>
</comment>
<dbReference type="GO" id="GO:0005829">
    <property type="term" value="C:cytosol"/>
    <property type="evidence" value="ECO:0007669"/>
    <property type="project" value="TreeGrafter"/>
</dbReference>
<keyword evidence="12" id="KW-0030">Aminoacyl-tRNA synthetase</keyword>
<evidence type="ECO:0000256" key="11">
    <source>
        <dbReference type="ARBA" id="ARBA00022917"/>
    </source>
</evidence>
<evidence type="ECO:0000256" key="2">
    <source>
        <dbReference type="ARBA" id="ARBA00008226"/>
    </source>
</evidence>
<dbReference type="InterPro" id="IPR033656">
    <property type="entry name" value="HisRS_anticodon"/>
</dbReference>
<dbReference type="InterPro" id="IPR004516">
    <property type="entry name" value="HisRS/HisZ"/>
</dbReference>
<dbReference type="GO" id="GO:0042802">
    <property type="term" value="F:identical protein binding"/>
    <property type="evidence" value="ECO:0007669"/>
    <property type="project" value="TreeGrafter"/>
</dbReference>
<dbReference type="Proteomes" id="UP000233080">
    <property type="component" value="Unassembled WGS sequence"/>
</dbReference>
<dbReference type="PROSITE" id="PS50862">
    <property type="entry name" value="AA_TRNA_LIGASE_II"/>
    <property type="match status" value="1"/>
</dbReference>
<organism evidence="20 21">
    <name type="scientific">Colobus angolensis palliatus</name>
    <name type="common">Peters' Angolan colobus</name>
    <dbReference type="NCBI Taxonomy" id="336983"/>
    <lineage>
        <taxon>Eukaryota</taxon>
        <taxon>Metazoa</taxon>
        <taxon>Chordata</taxon>
        <taxon>Craniata</taxon>
        <taxon>Vertebrata</taxon>
        <taxon>Euteleostomi</taxon>
        <taxon>Mammalia</taxon>
        <taxon>Eutheria</taxon>
        <taxon>Euarchontoglires</taxon>
        <taxon>Primates</taxon>
        <taxon>Haplorrhini</taxon>
        <taxon>Catarrhini</taxon>
        <taxon>Cercopithecidae</taxon>
        <taxon>Colobinae</taxon>
        <taxon>Colobus</taxon>
    </lineage>
</organism>
<dbReference type="AlphaFoldDB" id="A0A2K5JUN6"/>
<dbReference type="InterPro" id="IPR036621">
    <property type="entry name" value="Anticodon-bd_dom_sf"/>
</dbReference>
<keyword evidence="7" id="KW-0597">Phosphoprotein</keyword>
<feature type="binding site" evidence="16">
    <location>
        <position position="173"/>
    </location>
    <ligand>
        <name>L-histidine</name>
        <dbReference type="ChEBI" id="CHEBI:57595"/>
    </ligand>
</feature>